<accession>A0A8S1R967</accession>
<keyword evidence="3" id="KW-0862">Zinc</keyword>
<dbReference type="EMBL" id="CAJJDN010000148">
    <property type="protein sequence ID" value="CAD8123934.1"/>
    <property type="molecule type" value="Genomic_DNA"/>
</dbReference>
<keyword evidence="1" id="KW-0479">Metal-binding</keyword>
<comment type="caution">
    <text evidence="8">The sequence shown here is derived from an EMBL/GenBank/DDBJ whole genome shotgun (WGS) entry which is preliminary data.</text>
</comment>
<sequence length="380" mass="44814">MRDSRDRSNTQVDYSGYEDILKKYRNQPQNSVTSTQLESIQEDEVPSNFSIDEMEKDTQKNQHLRKSNDIDFVNQNDSIFQCILSDDKLKEIKQGKNECCICHKSGSLIHKLKQCNFCGNVICKEHGRKKRKDPNNSTKFKRLCDICEDKYIRLSVETTFKQKRDYLAQQAQDLDSQSQKLLNDIRILQIQVSDIQQKSVKQQGEYKQIQNELIFKIQKLDNETKAYQEENLKLKSTISSIQKELQLLNDKLNEKNLDALKRQSLLNQIDQEIQSNDIECQKQMIEIEKLQLDIQSKKQKDQQQRSQKKVQLQKQEINNYQQYILTDEQPTIQQFNPYSNDDNNLNINNNQNTEHETQNSKKKSKEASQDREEDNCCIIM</sequence>
<evidence type="ECO:0000256" key="3">
    <source>
        <dbReference type="ARBA" id="ARBA00022833"/>
    </source>
</evidence>
<dbReference type="OrthoDB" id="306739at2759"/>
<evidence type="ECO:0000256" key="1">
    <source>
        <dbReference type="ARBA" id="ARBA00022723"/>
    </source>
</evidence>
<feature type="domain" description="FYVE-type" evidence="7">
    <location>
        <begin position="93"/>
        <end position="152"/>
    </location>
</feature>
<evidence type="ECO:0000256" key="5">
    <source>
        <dbReference type="SAM" id="Coils"/>
    </source>
</evidence>
<evidence type="ECO:0000313" key="8">
    <source>
        <dbReference type="EMBL" id="CAD8123934.1"/>
    </source>
</evidence>
<feature type="compositionally biased region" description="Low complexity" evidence="6">
    <location>
        <begin position="340"/>
        <end position="352"/>
    </location>
</feature>
<keyword evidence="2 4" id="KW-0863">Zinc-finger</keyword>
<evidence type="ECO:0000313" key="9">
    <source>
        <dbReference type="Proteomes" id="UP000692954"/>
    </source>
</evidence>
<dbReference type="Proteomes" id="UP000692954">
    <property type="component" value="Unassembled WGS sequence"/>
</dbReference>
<dbReference type="PROSITE" id="PS50178">
    <property type="entry name" value="ZF_FYVE"/>
    <property type="match status" value="1"/>
</dbReference>
<feature type="compositionally biased region" description="Basic and acidic residues" evidence="6">
    <location>
        <begin position="353"/>
        <end position="370"/>
    </location>
</feature>
<evidence type="ECO:0000256" key="6">
    <source>
        <dbReference type="SAM" id="MobiDB-lite"/>
    </source>
</evidence>
<evidence type="ECO:0000256" key="2">
    <source>
        <dbReference type="ARBA" id="ARBA00022771"/>
    </source>
</evidence>
<dbReference type="InterPro" id="IPR017455">
    <property type="entry name" value="Znf_FYVE-rel"/>
</dbReference>
<name>A0A8S1R967_9CILI</name>
<keyword evidence="5" id="KW-0175">Coiled coil</keyword>
<evidence type="ECO:0000259" key="7">
    <source>
        <dbReference type="PROSITE" id="PS50178"/>
    </source>
</evidence>
<proteinExistence type="predicted"/>
<gene>
    <name evidence="8" type="ORF">PSON_ATCC_30995.1.T1480031</name>
</gene>
<feature type="coiled-coil region" evidence="5">
    <location>
        <begin position="217"/>
        <end position="307"/>
    </location>
</feature>
<dbReference type="CDD" id="cd00065">
    <property type="entry name" value="FYVE_like_SF"/>
    <property type="match status" value="1"/>
</dbReference>
<dbReference type="AlphaFoldDB" id="A0A8S1R967"/>
<reference evidence="8" key="1">
    <citation type="submission" date="2021-01" db="EMBL/GenBank/DDBJ databases">
        <authorList>
            <consortium name="Genoscope - CEA"/>
            <person name="William W."/>
        </authorList>
    </citation>
    <scope>NUCLEOTIDE SEQUENCE</scope>
</reference>
<evidence type="ECO:0000256" key="4">
    <source>
        <dbReference type="PROSITE-ProRule" id="PRU00091"/>
    </source>
</evidence>
<protein>
    <recommendedName>
        <fullName evidence="7">FYVE-type domain-containing protein</fullName>
    </recommendedName>
</protein>
<feature type="region of interest" description="Disordered" evidence="6">
    <location>
        <begin position="337"/>
        <end position="376"/>
    </location>
</feature>
<organism evidence="8 9">
    <name type="scientific">Paramecium sonneborni</name>
    <dbReference type="NCBI Taxonomy" id="65129"/>
    <lineage>
        <taxon>Eukaryota</taxon>
        <taxon>Sar</taxon>
        <taxon>Alveolata</taxon>
        <taxon>Ciliophora</taxon>
        <taxon>Intramacronucleata</taxon>
        <taxon>Oligohymenophorea</taxon>
        <taxon>Peniculida</taxon>
        <taxon>Parameciidae</taxon>
        <taxon>Paramecium</taxon>
    </lineage>
</organism>
<keyword evidence="9" id="KW-1185">Reference proteome</keyword>
<dbReference type="GO" id="GO:0008270">
    <property type="term" value="F:zinc ion binding"/>
    <property type="evidence" value="ECO:0007669"/>
    <property type="project" value="UniProtKB-KW"/>
</dbReference>